<keyword evidence="3" id="KW-1185">Reference proteome</keyword>
<feature type="compositionally biased region" description="Polar residues" evidence="1">
    <location>
        <begin position="19"/>
        <end position="38"/>
    </location>
</feature>
<dbReference type="OrthoDB" id="2828454at2759"/>
<accession>A0A9P8XYE0</accession>
<sequence length="570" mass="64912">MRIDSTVLTSCLQRVKSAFTPSNAPTMEPQPQSPSTSKVPEHQAEAAQDSELEREILVFVDVPDVDNVLCCLSIIKGYPDRRANIVLAPRPVDFAVKLYPGPDDAQGRSGPVERALFKIIPKLPDGKLDIATMVRRKMTAYTTPPEWVNEIEDEDVLPYFTTPDRIFEIGEGNDKNGLKEDTRLYMKTSAYRIASFLRSRGIPSSRYRLYWDEASMEKIAPGMRHASHVPDYTYGYTKPKKEPSEEKVTEEKVTEEKKAEITAIEELAEHERILQVDNADERRRRLRQFCERYNNAEEEKCKRDGINTILSPFDDLIAEQKQRSESLQQRDWPVMIGGPFTEALKWLQEDLPMTSVTAMACFISGRENILSNQFNVAVDLWSAWQFLDKVKQKNIPTLLVPTECVKAKEWRISKEDLDRAFAGHEDIRTAVEEFTNQSKALESVTLYDWVASIIARDHDMLPTKPILPYLAKEVVVEREEIVDGESIQTKHLETHETPLPQGWKASPSPPELIFKVKPVEPEEGGSVRMCWDDPGPDNQIVRDFHQKVVEEMKKDLEPGSPLGGGKESNL</sequence>
<dbReference type="GeneID" id="70184670"/>
<reference evidence="2" key="1">
    <citation type="journal article" date="2021" name="Nat. Commun.">
        <title>Genetic determinants of endophytism in the Arabidopsis root mycobiome.</title>
        <authorList>
            <person name="Mesny F."/>
            <person name="Miyauchi S."/>
            <person name="Thiergart T."/>
            <person name="Pickel B."/>
            <person name="Atanasova L."/>
            <person name="Karlsson M."/>
            <person name="Huettel B."/>
            <person name="Barry K.W."/>
            <person name="Haridas S."/>
            <person name="Chen C."/>
            <person name="Bauer D."/>
            <person name="Andreopoulos W."/>
            <person name="Pangilinan J."/>
            <person name="LaButti K."/>
            <person name="Riley R."/>
            <person name="Lipzen A."/>
            <person name="Clum A."/>
            <person name="Drula E."/>
            <person name="Henrissat B."/>
            <person name="Kohler A."/>
            <person name="Grigoriev I.V."/>
            <person name="Martin F.M."/>
            <person name="Hacquard S."/>
        </authorList>
    </citation>
    <scope>NUCLEOTIDE SEQUENCE</scope>
    <source>
        <strain evidence="2">MPI-CAGE-CH-0230</strain>
    </source>
</reference>
<evidence type="ECO:0000313" key="2">
    <source>
        <dbReference type="EMBL" id="KAH7025083.1"/>
    </source>
</evidence>
<feature type="region of interest" description="Disordered" evidence="1">
    <location>
        <begin position="234"/>
        <end position="253"/>
    </location>
</feature>
<protein>
    <submittedName>
        <fullName evidence="2">Uncharacterized protein</fullName>
    </submittedName>
</protein>
<proteinExistence type="predicted"/>
<feature type="region of interest" description="Disordered" evidence="1">
    <location>
        <begin position="19"/>
        <end position="47"/>
    </location>
</feature>
<comment type="caution">
    <text evidence="2">The sequence shown here is derived from an EMBL/GenBank/DDBJ whole genome shotgun (WGS) entry which is preliminary data.</text>
</comment>
<gene>
    <name evidence="2" type="ORF">B0I36DRAFT_332501</name>
</gene>
<dbReference type="Proteomes" id="UP000756346">
    <property type="component" value="Unassembled WGS sequence"/>
</dbReference>
<feature type="region of interest" description="Disordered" evidence="1">
    <location>
        <begin position="551"/>
        <end position="570"/>
    </location>
</feature>
<evidence type="ECO:0000256" key="1">
    <source>
        <dbReference type="SAM" id="MobiDB-lite"/>
    </source>
</evidence>
<name>A0A9P8XYE0_9PEZI</name>
<dbReference type="RefSeq" id="XP_046008631.1">
    <property type="nucleotide sequence ID" value="XM_046155124.1"/>
</dbReference>
<evidence type="ECO:0000313" key="3">
    <source>
        <dbReference type="Proteomes" id="UP000756346"/>
    </source>
</evidence>
<dbReference type="EMBL" id="JAGTJQ010000009">
    <property type="protein sequence ID" value="KAH7025083.1"/>
    <property type="molecule type" value="Genomic_DNA"/>
</dbReference>
<organism evidence="2 3">
    <name type="scientific">Microdochium trichocladiopsis</name>
    <dbReference type="NCBI Taxonomy" id="1682393"/>
    <lineage>
        <taxon>Eukaryota</taxon>
        <taxon>Fungi</taxon>
        <taxon>Dikarya</taxon>
        <taxon>Ascomycota</taxon>
        <taxon>Pezizomycotina</taxon>
        <taxon>Sordariomycetes</taxon>
        <taxon>Xylariomycetidae</taxon>
        <taxon>Xylariales</taxon>
        <taxon>Microdochiaceae</taxon>
        <taxon>Microdochium</taxon>
    </lineage>
</organism>
<feature type="compositionally biased region" description="Gly residues" evidence="1">
    <location>
        <begin position="561"/>
        <end position="570"/>
    </location>
</feature>
<dbReference type="AlphaFoldDB" id="A0A9P8XYE0"/>
<feature type="compositionally biased region" description="Basic and acidic residues" evidence="1">
    <location>
        <begin position="239"/>
        <end position="253"/>
    </location>
</feature>